<dbReference type="OrthoDB" id="197870at2157"/>
<evidence type="ECO:0000313" key="2">
    <source>
        <dbReference type="EMBL" id="RQG99958.1"/>
    </source>
</evidence>
<reference evidence="2 3" key="1">
    <citation type="submission" date="2018-10" db="EMBL/GenBank/DDBJ databases">
        <title>Natrarchaeobius chitinivorans gen. nov., sp. nov., and Natrarchaeobius haloalkaliphilus sp. nov., alkaliphilic, chitin-utilizing haloarchaea from hypersaline alkaline lakes.</title>
        <authorList>
            <person name="Sorokin D.Y."/>
            <person name="Elcheninov A.G."/>
            <person name="Kostrikina N.A."/>
            <person name="Bale N.J."/>
            <person name="Sinninghe Damste J.S."/>
            <person name="Khijniak T.V."/>
            <person name="Kublanov I.V."/>
            <person name="Toshchakov S.V."/>
        </authorList>
    </citation>
    <scope>NUCLEOTIDE SEQUENCE [LARGE SCALE GENOMIC DNA]</scope>
    <source>
        <strain evidence="2 3">AArcht7</strain>
    </source>
</reference>
<accession>A0A3N6M8G1</accession>
<comment type="caution">
    <text evidence="2">The sequence shown here is derived from an EMBL/GenBank/DDBJ whole genome shotgun (WGS) entry which is preliminary data.</text>
</comment>
<dbReference type="InterPro" id="IPR011989">
    <property type="entry name" value="ARM-like"/>
</dbReference>
<dbReference type="InterPro" id="IPR016024">
    <property type="entry name" value="ARM-type_fold"/>
</dbReference>
<name>A0A3N6M8G1_NATCH</name>
<dbReference type="AlphaFoldDB" id="A0A3N6M8G1"/>
<feature type="region of interest" description="Disordered" evidence="1">
    <location>
        <begin position="1"/>
        <end position="45"/>
    </location>
</feature>
<sequence>MDGDGESHESDEHRDGSDEFDLPSVLARLDDPSEGARRDAVQRVRRHVDERPERVVPTVPKLRQLLGESATDCHEEIAYCLAELADESVDDVAPSIDGIVAFLADDPTHAATSELLRCLATVAADRPAALVDHAETIAAALEERDGYDVRGIETLARLSSAELDALEPAAVAATGSTLVAGLEADEPAARAAAADAVGRVVDGIDAEPSVVACDGAEVRRDGGELTDSSACGGLGRVDELLSALATDDPDPTVRERAAWAADRLP</sequence>
<evidence type="ECO:0000256" key="1">
    <source>
        <dbReference type="SAM" id="MobiDB-lite"/>
    </source>
</evidence>
<protein>
    <submittedName>
        <fullName evidence="2">HEAT repeat domain-containing protein</fullName>
    </submittedName>
</protein>
<proteinExistence type="predicted"/>
<gene>
    <name evidence="2" type="ORF">EA472_12090</name>
</gene>
<organism evidence="2 3">
    <name type="scientific">Natrarchaeobius chitinivorans</name>
    <dbReference type="NCBI Taxonomy" id="1679083"/>
    <lineage>
        <taxon>Archaea</taxon>
        <taxon>Methanobacteriati</taxon>
        <taxon>Methanobacteriota</taxon>
        <taxon>Stenosarchaea group</taxon>
        <taxon>Halobacteria</taxon>
        <taxon>Halobacteriales</taxon>
        <taxon>Natrialbaceae</taxon>
        <taxon>Natrarchaeobius</taxon>
    </lineage>
</organism>
<dbReference type="Gene3D" id="1.25.10.10">
    <property type="entry name" value="Leucine-rich Repeat Variant"/>
    <property type="match status" value="1"/>
</dbReference>
<dbReference type="EMBL" id="REFZ01000007">
    <property type="protein sequence ID" value="RQG99958.1"/>
    <property type="molecule type" value="Genomic_DNA"/>
</dbReference>
<evidence type="ECO:0000313" key="3">
    <source>
        <dbReference type="Proteomes" id="UP000281431"/>
    </source>
</evidence>
<keyword evidence="3" id="KW-1185">Reference proteome</keyword>
<feature type="compositionally biased region" description="Basic and acidic residues" evidence="1">
    <location>
        <begin position="1"/>
        <end position="17"/>
    </location>
</feature>
<feature type="compositionally biased region" description="Basic and acidic residues" evidence="1">
    <location>
        <begin position="28"/>
        <end position="45"/>
    </location>
</feature>
<dbReference type="Proteomes" id="UP000281431">
    <property type="component" value="Unassembled WGS sequence"/>
</dbReference>
<dbReference type="SUPFAM" id="SSF48371">
    <property type="entry name" value="ARM repeat"/>
    <property type="match status" value="1"/>
</dbReference>